<feature type="region of interest" description="Disordered" evidence="1">
    <location>
        <begin position="112"/>
        <end position="140"/>
    </location>
</feature>
<dbReference type="AlphaFoldDB" id="A0A168MFP6"/>
<proteinExistence type="predicted"/>
<dbReference type="OrthoDB" id="1418084at2759"/>
<gene>
    <name evidence="2" type="ORF">MUCCIDRAFT_108700</name>
</gene>
<name>A0A168MFP6_MUCCL</name>
<accession>A0A168MFP6</accession>
<organism evidence="2 3">
    <name type="scientific">Mucor lusitanicus CBS 277.49</name>
    <dbReference type="NCBI Taxonomy" id="747725"/>
    <lineage>
        <taxon>Eukaryota</taxon>
        <taxon>Fungi</taxon>
        <taxon>Fungi incertae sedis</taxon>
        <taxon>Mucoromycota</taxon>
        <taxon>Mucoromycotina</taxon>
        <taxon>Mucoromycetes</taxon>
        <taxon>Mucorales</taxon>
        <taxon>Mucorineae</taxon>
        <taxon>Mucoraceae</taxon>
        <taxon>Mucor</taxon>
    </lineage>
</organism>
<reference evidence="2 3" key="1">
    <citation type="submission" date="2015-06" db="EMBL/GenBank/DDBJ databases">
        <title>Expansion of signal transduction pathways in fungi by whole-genome duplication.</title>
        <authorList>
            <consortium name="DOE Joint Genome Institute"/>
            <person name="Corrochano L.M."/>
            <person name="Kuo A."/>
            <person name="Marcet-Houben M."/>
            <person name="Polaino S."/>
            <person name="Salamov A."/>
            <person name="Villalobos J.M."/>
            <person name="Alvarez M.I."/>
            <person name="Avalos J."/>
            <person name="Benito E.P."/>
            <person name="Benoit I."/>
            <person name="Burger G."/>
            <person name="Camino L.P."/>
            <person name="Canovas D."/>
            <person name="Cerda-Olmedo E."/>
            <person name="Cheng J.-F."/>
            <person name="Dominguez A."/>
            <person name="Elias M."/>
            <person name="Eslava A.P."/>
            <person name="Glaser F."/>
            <person name="Grimwood J."/>
            <person name="Gutierrez G."/>
            <person name="Heitman J."/>
            <person name="Henrissat B."/>
            <person name="Iturriaga E.A."/>
            <person name="Lang B.F."/>
            <person name="Lavin J.L."/>
            <person name="Lee S."/>
            <person name="Li W."/>
            <person name="Lindquist E."/>
            <person name="Lopez-Garcia S."/>
            <person name="Luque E.M."/>
            <person name="Marcos A.T."/>
            <person name="Martin J."/>
            <person name="Mccluskey K."/>
            <person name="Medina H.R."/>
            <person name="Miralles-Duran A."/>
            <person name="Miyazaki A."/>
            <person name="Munoz-Torres E."/>
            <person name="Oguiza J.A."/>
            <person name="Ohm R."/>
            <person name="Olmedo M."/>
            <person name="Orejas M."/>
            <person name="Ortiz-Castellanos L."/>
            <person name="Pisabarro A.G."/>
            <person name="Rodriguez-Romero J."/>
            <person name="Ruiz-Herrera J."/>
            <person name="Ruiz-Vazquez R."/>
            <person name="Sanz C."/>
            <person name="Schackwitz W."/>
            <person name="Schmutz J."/>
            <person name="Shahriari M."/>
            <person name="Shelest E."/>
            <person name="Silva-Franco F."/>
            <person name="Soanes D."/>
            <person name="Syed K."/>
            <person name="Tagua V.G."/>
            <person name="Talbot N.J."/>
            <person name="Thon M."/>
            <person name="De Vries R.P."/>
            <person name="Wiebenga A."/>
            <person name="Yadav J.S."/>
            <person name="Braun E.L."/>
            <person name="Baker S."/>
            <person name="Garre V."/>
            <person name="Horwitz B."/>
            <person name="Torres-Martinez S."/>
            <person name="Idnurm A."/>
            <person name="Herrera-Estrella A."/>
            <person name="Gabaldon T."/>
            <person name="Grigoriev I.V."/>
        </authorList>
    </citation>
    <scope>NUCLEOTIDE SEQUENCE [LARGE SCALE GENOMIC DNA]</scope>
    <source>
        <strain evidence="2 3">CBS 277.49</strain>
    </source>
</reference>
<dbReference type="EMBL" id="AMYB01000003">
    <property type="protein sequence ID" value="OAD04864.1"/>
    <property type="molecule type" value="Genomic_DNA"/>
</dbReference>
<comment type="caution">
    <text evidence="2">The sequence shown here is derived from an EMBL/GenBank/DDBJ whole genome shotgun (WGS) entry which is preliminary data.</text>
</comment>
<keyword evidence="3" id="KW-1185">Reference proteome</keyword>
<dbReference type="VEuPathDB" id="FungiDB:MUCCIDRAFT_108700"/>
<dbReference type="Proteomes" id="UP000077051">
    <property type="component" value="Unassembled WGS sequence"/>
</dbReference>
<evidence type="ECO:0008006" key="4">
    <source>
        <dbReference type="Google" id="ProtNLM"/>
    </source>
</evidence>
<sequence>METDNRNDSENNLELTPEQEAHLVDEEEADHEEATNFHLDHNIKRSPFPVLGNDMKVSTFWASIDDKFHQNPNVKARIPLRKLKSHWQILNRTCTKFAGCHFRILRQNASGLDKDGKASSGILSFPDRKRSPKWQDGWRL</sequence>
<evidence type="ECO:0000256" key="1">
    <source>
        <dbReference type="SAM" id="MobiDB-lite"/>
    </source>
</evidence>
<evidence type="ECO:0000313" key="2">
    <source>
        <dbReference type="EMBL" id="OAD04864.1"/>
    </source>
</evidence>
<protein>
    <recommendedName>
        <fullName evidence="4">No apical meristem-associated C-terminal domain-containing protein</fullName>
    </recommendedName>
</protein>
<evidence type="ECO:0000313" key="3">
    <source>
        <dbReference type="Proteomes" id="UP000077051"/>
    </source>
</evidence>